<sequence length="84" mass="9593">MRKSIHLHEGMKIFSEPANPAIEFPRKQRSKPKSVKGNLWAKIDSPLYAHWLKTLSDQKERLVLSIHGHSQSSISSLPLELCYA</sequence>
<evidence type="ECO:0000313" key="1">
    <source>
        <dbReference type="Proteomes" id="UP000095287"/>
    </source>
</evidence>
<accession>A0A1I7YQI3</accession>
<dbReference type="WBParaSite" id="L893_g18686.t1">
    <property type="protein sequence ID" value="L893_g18686.t1"/>
    <property type="gene ID" value="L893_g18686"/>
</dbReference>
<dbReference type="Proteomes" id="UP000095287">
    <property type="component" value="Unplaced"/>
</dbReference>
<evidence type="ECO:0000313" key="2">
    <source>
        <dbReference type="WBParaSite" id="L893_g18686.t1"/>
    </source>
</evidence>
<protein>
    <submittedName>
        <fullName evidence="2">Uncharacterized protein</fullName>
    </submittedName>
</protein>
<organism evidence="1 2">
    <name type="scientific">Steinernema glaseri</name>
    <dbReference type="NCBI Taxonomy" id="37863"/>
    <lineage>
        <taxon>Eukaryota</taxon>
        <taxon>Metazoa</taxon>
        <taxon>Ecdysozoa</taxon>
        <taxon>Nematoda</taxon>
        <taxon>Chromadorea</taxon>
        <taxon>Rhabditida</taxon>
        <taxon>Tylenchina</taxon>
        <taxon>Panagrolaimomorpha</taxon>
        <taxon>Strongyloidoidea</taxon>
        <taxon>Steinernematidae</taxon>
        <taxon>Steinernema</taxon>
    </lineage>
</organism>
<name>A0A1I7YQI3_9BILA</name>
<dbReference type="AlphaFoldDB" id="A0A1I7YQI3"/>
<keyword evidence="1" id="KW-1185">Reference proteome</keyword>
<proteinExistence type="predicted"/>
<reference evidence="2" key="1">
    <citation type="submission" date="2016-11" db="UniProtKB">
        <authorList>
            <consortium name="WormBaseParasite"/>
        </authorList>
    </citation>
    <scope>IDENTIFICATION</scope>
</reference>